<sequence>MTTLPSGKKVVGSKWVYKIKLNPDRIVSRYKARLVAKGYRQVEGMVYIESFSPIAKSVTVRMFLGIASAYSSAVHQLDINNAFIHGHLDEEVYMSPPEGSVSNLVWFVSYKNPCTD</sequence>
<dbReference type="InterPro" id="IPR013103">
    <property type="entry name" value="RVT_2"/>
</dbReference>
<accession>A0AAW2IUV9</accession>
<evidence type="ECO:0000259" key="1">
    <source>
        <dbReference type="Pfam" id="PF07727"/>
    </source>
</evidence>
<dbReference type="Pfam" id="PF07727">
    <property type="entry name" value="RVT_2"/>
    <property type="match status" value="1"/>
</dbReference>
<protein>
    <submittedName>
        <fullName evidence="2">Retrovirus-related Pol polyprotein from transposon RE2</fullName>
    </submittedName>
</protein>
<evidence type="ECO:0000313" key="2">
    <source>
        <dbReference type="EMBL" id="KAL0286152.1"/>
    </source>
</evidence>
<proteinExistence type="predicted"/>
<dbReference type="EMBL" id="JACGWK010001553">
    <property type="protein sequence ID" value="KAL0286152.1"/>
    <property type="molecule type" value="Genomic_DNA"/>
</dbReference>
<dbReference type="AlphaFoldDB" id="A0AAW2IUV9"/>
<organism evidence="2">
    <name type="scientific">Sesamum angustifolium</name>
    <dbReference type="NCBI Taxonomy" id="2727405"/>
    <lineage>
        <taxon>Eukaryota</taxon>
        <taxon>Viridiplantae</taxon>
        <taxon>Streptophyta</taxon>
        <taxon>Embryophyta</taxon>
        <taxon>Tracheophyta</taxon>
        <taxon>Spermatophyta</taxon>
        <taxon>Magnoliopsida</taxon>
        <taxon>eudicotyledons</taxon>
        <taxon>Gunneridae</taxon>
        <taxon>Pentapetalae</taxon>
        <taxon>asterids</taxon>
        <taxon>lamiids</taxon>
        <taxon>Lamiales</taxon>
        <taxon>Pedaliaceae</taxon>
        <taxon>Sesamum</taxon>
    </lineage>
</organism>
<comment type="caution">
    <text evidence="2">The sequence shown here is derived from an EMBL/GenBank/DDBJ whole genome shotgun (WGS) entry which is preliminary data.</text>
</comment>
<feature type="domain" description="Reverse transcriptase Ty1/copia-type" evidence="1">
    <location>
        <begin position="3"/>
        <end position="101"/>
    </location>
</feature>
<reference evidence="2" key="2">
    <citation type="journal article" date="2024" name="Plant">
        <title>Genomic evolution and insights into agronomic trait innovations of Sesamum species.</title>
        <authorList>
            <person name="Miao H."/>
            <person name="Wang L."/>
            <person name="Qu L."/>
            <person name="Liu H."/>
            <person name="Sun Y."/>
            <person name="Le M."/>
            <person name="Wang Q."/>
            <person name="Wei S."/>
            <person name="Zheng Y."/>
            <person name="Lin W."/>
            <person name="Duan Y."/>
            <person name="Cao H."/>
            <person name="Xiong S."/>
            <person name="Wang X."/>
            <person name="Wei L."/>
            <person name="Li C."/>
            <person name="Ma Q."/>
            <person name="Ju M."/>
            <person name="Zhao R."/>
            <person name="Li G."/>
            <person name="Mu C."/>
            <person name="Tian Q."/>
            <person name="Mei H."/>
            <person name="Zhang T."/>
            <person name="Gao T."/>
            <person name="Zhang H."/>
        </authorList>
    </citation>
    <scope>NUCLEOTIDE SEQUENCE</scope>
    <source>
        <strain evidence="2">G01</strain>
    </source>
</reference>
<gene>
    <name evidence="2" type="ORF">Sangu_2747400</name>
</gene>
<reference evidence="2" key="1">
    <citation type="submission" date="2020-06" db="EMBL/GenBank/DDBJ databases">
        <authorList>
            <person name="Li T."/>
            <person name="Hu X."/>
            <person name="Zhang T."/>
            <person name="Song X."/>
            <person name="Zhang H."/>
            <person name="Dai N."/>
            <person name="Sheng W."/>
            <person name="Hou X."/>
            <person name="Wei L."/>
        </authorList>
    </citation>
    <scope>NUCLEOTIDE SEQUENCE</scope>
    <source>
        <strain evidence="2">G01</strain>
        <tissue evidence="2">Leaf</tissue>
    </source>
</reference>
<name>A0AAW2IUV9_9LAMI</name>